<reference evidence="3 5" key="1">
    <citation type="journal article" date="2012" name="Nature">
        <title>Algal genomes reveal evolutionary mosaicism and the fate of nucleomorphs.</title>
        <authorList>
            <consortium name="DOE Joint Genome Institute"/>
            <person name="Curtis B.A."/>
            <person name="Tanifuji G."/>
            <person name="Burki F."/>
            <person name="Gruber A."/>
            <person name="Irimia M."/>
            <person name="Maruyama S."/>
            <person name="Arias M.C."/>
            <person name="Ball S.G."/>
            <person name="Gile G.H."/>
            <person name="Hirakawa Y."/>
            <person name="Hopkins J.F."/>
            <person name="Kuo A."/>
            <person name="Rensing S.A."/>
            <person name="Schmutz J."/>
            <person name="Symeonidi A."/>
            <person name="Elias M."/>
            <person name="Eveleigh R.J."/>
            <person name="Herman E.K."/>
            <person name="Klute M.J."/>
            <person name="Nakayama T."/>
            <person name="Obornik M."/>
            <person name="Reyes-Prieto A."/>
            <person name="Armbrust E.V."/>
            <person name="Aves S.J."/>
            <person name="Beiko R.G."/>
            <person name="Coutinho P."/>
            <person name="Dacks J.B."/>
            <person name="Durnford D.G."/>
            <person name="Fast N.M."/>
            <person name="Green B.R."/>
            <person name="Grisdale C.J."/>
            <person name="Hempel F."/>
            <person name="Henrissat B."/>
            <person name="Hoppner M.P."/>
            <person name="Ishida K."/>
            <person name="Kim E."/>
            <person name="Koreny L."/>
            <person name="Kroth P.G."/>
            <person name="Liu Y."/>
            <person name="Malik S.B."/>
            <person name="Maier U.G."/>
            <person name="McRose D."/>
            <person name="Mock T."/>
            <person name="Neilson J.A."/>
            <person name="Onodera N.T."/>
            <person name="Poole A.M."/>
            <person name="Pritham E.J."/>
            <person name="Richards T.A."/>
            <person name="Rocap G."/>
            <person name="Roy S.W."/>
            <person name="Sarai C."/>
            <person name="Schaack S."/>
            <person name="Shirato S."/>
            <person name="Slamovits C.H."/>
            <person name="Spencer D.F."/>
            <person name="Suzuki S."/>
            <person name="Worden A.Z."/>
            <person name="Zauner S."/>
            <person name="Barry K."/>
            <person name="Bell C."/>
            <person name="Bharti A.K."/>
            <person name="Crow J.A."/>
            <person name="Grimwood J."/>
            <person name="Kramer R."/>
            <person name="Lindquist E."/>
            <person name="Lucas S."/>
            <person name="Salamov A."/>
            <person name="McFadden G.I."/>
            <person name="Lane C.E."/>
            <person name="Keeling P.J."/>
            <person name="Gray M.W."/>
            <person name="Grigoriev I.V."/>
            <person name="Archibald J.M."/>
        </authorList>
    </citation>
    <scope>NUCLEOTIDE SEQUENCE</scope>
    <source>
        <strain evidence="3 5">CCMP2712</strain>
    </source>
</reference>
<feature type="coiled-coil region" evidence="1">
    <location>
        <begin position="183"/>
        <end position="210"/>
    </location>
</feature>
<evidence type="ECO:0000256" key="1">
    <source>
        <dbReference type="SAM" id="Coils"/>
    </source>
</evidence>
<name>L1JYA5_GUITC</name>
<dbReference type="Proteomes" id="UP000011087">
    <property type="component" value="Unassembled WGS sequence"/>
</dbReference>
<evidence type="ECO:0000313" key="3">
    <source>
        <dbReference type="EMBL" id="EKX53332.1"/>
    </source>
</evidence>
<feature type="compositionally biased region" description="Polar residues" evidence="2">
    <location>
        <begin position="212"/>
        <end position="236"/>
    </location>
</feature>
<proteinExistence type="predicted"/>
<evidence type="ECO:0000313" key="4">
    <source>
        <dbReference type="EnsemblProtists" id="EKX53332"/>
    </source>
</evidence>
<evidence type="ECO:0000313" key="5">
    <source>
        <dbReference type="Proteomes" id="UP000011087"/>
    </source>
</evidence>
<keyword evidence="5" id="KW-1185">Reference proteome</keyword>
<accession>L1JYA5</accession>
<sequence>MAKRMRLGMAGGAAALGWVVALLFVMRTGRGRIVAVAPTNENLGSRLIHMEGRLLSDMVDSTRKVVTQLEREEKKPKAVNAHNSEFMPSMSQILHDRKKIQNKNLREEEEYHRLQKSRADDCDGMSVEDCSVHLDAEALNHLLKRGLKANKVALMQKLSSTSSQAKAKSLADMENQEVYLEKVNRLERKINHLLRSNNKLNTQNEILQHNKLQNNRQLTSKQSLSAQVVDESQQGNPPGIKEEVPATVTSPLPGPRDFNGATAIPARLPVSSFGPSLLDTNGVEERGTITVRKSSPYGGIMLRVWGKMNHHLKCELKAYRKLEKEFVGNTIYTGYHKQWHGRTTLVTGIIPPGTSSEFDILTCRDLNTGEVQHFRTFPNPPPTFFDEVTRAD</sequence>
<dbReference type="HOGENOM" id="CLU_704854_0_0_1"/>
<dbReference type="PaxDb" id="55529-EKX53332"/>
<dbReference type="EnsemblProtists" id="EKX53332">
    <property type="protein sequence ID" value="EKX53332"/>
    <property type="gene ID" value="GUITHDRAFT_161014"/>
</dbReference>
<reference evidence="5" key="2">
    <citation type="submission" date="2012-11" db="EMBL/GenBank/DDBJ databases">
        <authorList>
            <person name="Kuo A."/>
            <person name="Curtis B.A."/>
            <person name="Tanifuji G."/>
            <person name="Burki F."/>
            <person name="Gruber A."/>
            <person name="Irimia M."/>
            <person name="Maruyama S."/>
            <person name="Arias M.C."/>
            <person name="Ball S.G."/>
            <person name="Gile G.H."/>
            <person name="Hirakawa Y."/>
            <person name="Hopkins J.F."/>
            <person name="Rensing S.A."/>
            <person name="Schmutz J."/>
            <person name="Symeonidi A."/>
            <person name="Elias M."/>
            <person name="Eveleigh R.J."/>
            <person name="Herman E.K."/>
            <person name="Klute M.J."/>
            <person name="Nakayama T."/>
            <person name="Obornik M."/>
            <person name="Reyes-Prieto A."/>
            <person name="Armbrust E.V."/>
            <person name="Aves S.J."/>
            <person name="Beiko R.G."/>
            <person name="Coutinho P."/>
            <person name="Dacks J.B."/>
            <person name="Durnford D.G."/>
            <person name="Fast N.M."/>
            <person name="Green B.R."/>
            <person name="Grisdale C."/>
            <person name="Hempe F."/>
            <person name="Henrissat B."/>
            <person name="Hoppner M.P."/>
            <person name="Ishida K.-I."/>
            <person name="Kim E."/>
            <person name="Koreny L."/>
            <person name="Kroth P.G."/>
            <person name="Liu Y."/>
            <person name="Malik S.-B."/>
            <person name="Maier U.G."/>
            <person name="McRose D."/>
            <person name="Mock T."/>
            <person name="Neilson J.A."/>
            <person name="Onodera N.T."/>
            <person name="Poole A.M."/>
            <person name="Pritham E.J."/>
            <person name="Richards T.A."/>
            <person name="Rocap G."/>
            <person name="Roy S.W."/>
            <person name="Sarai C."/>
            <person name="Schaack S."/>
            <person name="Shirato S."/>
            <person name="Slamovits C.H."/>
            <person name="Spencer D.F."/>
            <person name="Suzuki S."/>
            <person name="Worden A.Z."/>
            <person name="Zauner S."/>
            <person name="Barry K."/>
            <person name="Bell C."/>
            <person name="Bharti A.K."/>
            <person name="Crow J.A."/>
            <person name="Grimwood J."/>
            <person name="Kramer R."/>
            <person name="Lindquist E."/>
            <person name="Lucas S."/>
            <person name="Salamov A."/>
            <person name="McFadden G.I."/>
            <person name="Lane C.E."/>
            <person name="Keeling P.J."/>
            <person name="Gray M.W."/>
            <person name="Grigoriev I.V."/>
            <person name="Archibald J.M."/>
        </authorList>
    </citation>
    <scope>NUCLEOTIDE SEQUENCE</scope>
    <source>
        <strain evidence="5">CCMP2712</strain>
    </source>
</reference>
<keyword evidence="1" id="KW-0175">Coiled coil</keyword>
<protein>
    <submittedName>
        <fullName evidence="3 4">Uncharacterized protein</fullName>
    </submittedName>
</protein>
<reference evidence="4" key="3">
    <citation type="submission" date="2016-03" db="UniProtKB">
        <authorList>
            <consortium name="EnsemblProtists"/>
        </authorList>
    </citation>
    <scope>IDENTIFICATION</scope>
</reference>
<dbReference type="EMBL" id="JH992970">
    <property type="protein sequence ID" value="EKX53332.1"/>
    <property type="molecule type" value="Genomic_DNA"/>
</dbReference>
<dbReference type="AlphaFoldDB" id="L1JYA5"/>
<feature type="region of interest" description="Disordered" evidence="2">
    <location>
        <begin position="212"/>
        <end position="248"/>
    </location>
</feature>
<dbReference type="KEGG" id="gtt:GUITHDRAFT_161014"/>
<organism evidence="3">
    <name type="scientific">Guillardia theta (strain CCMP2712)</name>
    <name type="common">Cryptophyte</name>
    <dbReference type="NCBI Taxonomy" id="905079"/>
    <lineage>
        <taxon>Eukaryota</taxon>
        <taxon>Cryptophyceae</taxon>
        <taxon>Pyrenomonadales</taxon>
        <taxon>Geminigeraceae</taxon>
        <taxon>Guillardia</taxon>
    </lineage>
</organism>
<gene>
    <name evidence="3" type="ORF">GUITHDRAFT_161014</name>
</gene>
<dbReference type="RefSeq" id="XP_005840312.1">
    <property type="nucleotide sequence ID" value="XM_005840255.1"/>
</dbReference>
<dbReference type="GeneID" id="17310128"/>
<evidence type="ECO:0000256" key="2">
    <source>
        <dbReference type="SAM" id="MobiDB-lite"/>
    </source>
</evidence>